<dbReference type="Gene3D" id="3.30.70.3250">
    <property type="entry name" value="Ribonuclease P, Pop5 subunit"/>
    <property type="match status" value="1"/>
</dbReference>
<dbReference type="Proteomes" id="UP000807159">
    <property type="component" value="Chromosome 15"/>
</dbReference>
<proteinExistence type="inferred from homology"/>
<dbReference type="EMBL" id="JACEGQ020000015">
    <property type="protein sequence ID" value="KAH8487768.1"/>
    <property type="molecule type" value="Genomic_DNA"/>
</dbReference>
<protein>
    <submittedName>
        <fullName evidence="3">Uncharacterized protein</fullName>
    </submittedName>
</protein>
<keyword evidence="2" id="KW-0819">tRNA processing</keyword>
<dbReference type="GO" id="GO:0033204">
    <property type="term" value="F:ribonuclease P RNA binding"/>
    <property type="evidence" value="ECO:0007669"/>
    <property type="project" value="TreeGrafter"/>
</dbReference>
<dbReference type="SUPFAM" id="SSF160350">
    <property type="entry name" value="Rnp2-like"/>
    <property type="match status" value="1"/>
</dbReference>
<evidence type="ECO:0000256" key="1">
    <source>
        <dbReference type="ARBA" id="ARBA00010800"/>
    </source>
</evidence>
<dbReference type="AlphaFoldDB" id="A0A8T2X3S2"/>
<dbReference type="FunFam" id="3.30.70.3250:FF:000003">
    <property type="entry name" value="Ribonuclease P/MRP protein subunit POP5"/>
    <property type="match status" value="1"/>
</dbReference>
<gene>
    <name evidence="3" type="ORF">H0E87_026374</name>
</gene>
<evidence type="ECO:0000256" key="2">
    <source>
        <dbReference type="ARBA" id="ARBA00022694"/>
    </source>
</evidence>
<dbReference type="InterPro" id="IPR038085">
    <property type="entry name" value="Rnp2-like_sf"/>
</dbReference>
<dbReference type="GO" id="GO:0001682">
    <property type="term" value="P:tRNA 5'-leader removal"/>
    <property type="evidence" value="ECO:0007669"/>
    <property type="project" value="InterPro"/>
</dbReference>
<dbReference type="InterPro" id="IPR002759">
    <property type="entry name" value="Pop5/Rpp14/Rnp2-like"/>
</dbReference>
<dbReference type="PANTHER" id="PTHR15441:SF2">
    <property type="entry name" value="RIBONUCLEASE P_MRP PROTEIN SUBUNIT POP5"/>
    <property type="match status" value="1"/>
</dbReference>
<dbReference type="GO" id="GO:0005730">
    <property type="term" value="C:nucleolus"/>
    <property type="evidence" value="ECO:0007669"/>
    <property type="project" value="TreeGrafter"/>
</dbReference>
<dbReference type="GO" id="GO:0030681">
    <property type="term" value="C:multimeric ribonuclease P complex"/>
    <property type="evidence" value="ECO:0007669"/>
    <property type="project" value="TreeGrafter"/>
</dbReference>
<name>A0A8T2X3S2_POPDE</name>
<dbReference type="Pfam" id="PF01900">
    <property type="entry name" value="RNase_P_Rpp14"/>
    <property type="match status" value="1"/>
</dbReference>
<dbReference type="PANTHER" id="PTHR15441">
    <property type="entry name" value="RIBONUCLEASE P PROTEIN SUBUNIT P14"/>
    <property type="match status" value="1"/>
</dbReference>
<sequence length="179" mass="20099">MVGFKNRYMVMEVFLDPNRDLGVDDPIIITQYNVSKAIKDSVLVNFGECGLASSLGSFQVKYVNPITKLCIIRTSREEYQKVWSAITMVRRIGNCPVLFDLLDLSGSIKACKVAALKCDEMKFEHYKLVLGSIKACKVAASKCDEMKFEHYKLAAGAPLSADVNQHMQNCLEKIKILEH</sequence>
<keyword evidence="4" id="KW-1185">Reference proteome</keyword>
<accession>A0A8T2X3S2</accession>
<evidence type="ECO:0000313" key="3">
    <source>
        <dbReference type="EMBL" id="KAH8487768.1"/>
    </source>
</evidence>
<comment type="similarity">
    <text evidence="1">Belongs to the eukaryotic/archaeal RNase P protein component 2 family.</text>
</comment>
<organism evidence="3 4">
    <name type="scientific">Populus deltoides</name>
    <name type="common">Eastern poplar</name>
    <name type="synonym">Eastern cottonwood</name>
    <dbReference type="NCBI Taxonomy" id="3696"/>
    <lineage>
        <taxon>Eukaryota</taxon>
        <taxon>Viridiplantae</taxon>
        <taxon>Streptophyta</taxon>
        <taxon>Embryophyta</taxon>
        <taxon>Tracheophyta</taxon>
        <taxon>Spermatophyta</taxon>
        <taxon>Magnoliopsida</taxon>
        <taxon>eudicotyledons</taxon>
        <taxon>Gunneridae</taxon>
        <taxon>Pentapetalae</taxon>
        <taxon>rosids</taxon>
        <taxon>fabids</taxon>
        <taxon>Malpighiales</taxon>
        <taxon>Salicaceae</taxon>
        <taxon>Saliceae</taxon>
        <taxon>Populus</taxon>
    </lineage>
</organism>
<evidence type="ECO:0000313" key="4">
    <source>
        <dbReference type="Proteomes" id="UP000807159"/>
    </source>
</evidence>
<comment type="caution">
    <text evidence="3">The sequence shown here is derived from an EMBL/GenBank/DDBJ whole genome shotgun (WGS) entry which is preliminary data.</text>
</comment>
<reference evidence="3" key="1">
    <citation type="journal article" date="2021" name="J. Hered.">
        <title>Genome Assembly of Salicaceae Populus deltoides (Eastern Cottonwood) I-69 Based on Nanopore Sequencing and Hi-C Technologies.</title>
        <authorList>
            <person name="Bai S."/>
            <person name="Wu H."/>
            <person name="Zhang J."/>
            <person name="Pan Z."/>
            <person name="Zhao W."/>
            <person name="Li Z."/>
            <person name="Tong C."/>
        </authorList>
    </citation>
    <scope>NUCLEOTIDE SEQUENCE</scope>
    <source>
        <tissue evidence="3">Leaf</tissue>
    </source>
</reference>
<dbReference type="GO" id="GO:0000172">
    <property type="term" value="C:ribonuclease MRP complex"/>
    <property type="evidence" value="ECO:0007669"/>
    <property type="project" value="TreeGrafter"/>
</dbReference>